<dbReference type="PANTHER" id="PTHR33336:SF3">
    <property type="entry name" value="ABM DOMAIN-CONTAINING PROTEIN"/>
    <property type="match status" value="1"/>
</dbReference>
<dbReference type="InterPro" id="IPR007138">
    <property type="entry name" value="ABM_dom"/>
</dbReference>
<dbReference type="Proteomes" id="UP000557392">
    <property type="component" value="Unassembled WGS sequence"/>
</dbReference>
<evidence type="ECO:0000259" key="1">
    <source>
        <dbReference type="PROSITE" id="PS51725"/>
    </source>
</evidence>
<proteinExistence type="predicted"/>
<name>A0A7W6NXS2_9SPHN</name>
<dbReference type="Pfam" id="PF03992">
    <property type="entry name" value="ABM"/>
    <property type="match status" value="1"/>
</dbReference>
<reference evidence="2 3" key="1">
    <citation type="submission" date="2020-08" db="EMBL/GenBank/DDBJ databases">
        <title>Genomic Encyclopedia of Type Strains, Phase IV (KMG-IV): sequencing the most valuable type-strain genomes for metagenomic binning, comparative biology and taxonomic classification.</title>
        <authorList>
            <person name="Goeker M."/>
        </authorList>
    </citation>
    <scope>NUCLEOTIDE SEQUENCE [LARGE SCALE GENOMIC DNA]</scope>
    <source>
        <strain evidence="2 3">DSM 101806</strain>
    </source>
</reference>
<feature type="domain" description="ABM" evidence="1">
    <location>
        <begin position="4"/>
        <end position="97"/>
    </location>
</feature>
<dbReference type="Gene3D" id="3.30.70.100">
    <property type="match status" value="1"/>
</dbReference>
<protein>
    <submittedName>
        <fullName evidence="2">Quinol monooxygenase YgiN</fullName>
    </submittedName>
</protein>
<keyword evidence="2" id="KW-0503">Monooxygenase</keyword>
<evidence type="ECO:0000313" key="2">
    <source>
        <dbReference type="EMBL" id="MBB4099952.1"/>
    </source>
</evidence>
<dbReference type="GO" id="GO:0004497">
    <property type="term" value="F:monooxygenase activity"/>
    <property type="evidence" value="ECO:0007669"/>
    <property type="project" value="UniProtKB-KW"/>
</dbReference>
<accession>A0A7W6NXS2</accession>
<dbReference type="PROSITE" id="PS51725">
    <property type="entry name" value="ABM"/>
    <property type="match status" value="1"/>
</dbReference>
<dbReference type="RefSeq" id="WP_183999298.1">
    <property type="nucleotide sequence ID" value="NZ_JACIEH010000003.1"/>
</dbReference>
<sequence>MSNLKIIAILAARPGKAEALRILLDGMIAPTRAESGNLRYDLWQDRTDPARFVLDELYADDEAVAAHRASPHFQNYLSQIETLAERTPFALDPVAVA</sequence>
<dbReference type="PANTHER" id="PTHR33336">
    <property type="entry name" value="QUINOL MONOOXYGENASE YGIN-RELATED"/>
    <property type="match status" value="1"/>
</dbReference>
<dbReference type="InterPro" id="IPR050744">
    <property type="entry name" value="AI-2_Isomerase_LsrG"/>
</dbReference>
<evidence type="ECO:0000313" key="3">
    <source>
        <dbReference type="Proteomes" id="UP000557392"/>
    </source>
</evidence>
<keyword evidence="3" id="KW-1185">Reference proteome</keyword>
<organism evidence="2 3">
    <name type="scientific">Sphingomonas kyeonggiensis</name>
    <dbReference type="NCBI Taxonomy" id="1268553"/>
    <lineage>
        <taxon>Bacteria</taxon>
        <taxon>Pseudomonadati</taxon>
        <taxon>Pseudomonadota</taxon>
        <taxon>Alphaproteobacteria</taxon>
        <taxon>Sphingomonadales</taxon>
        <taxon>Sphingomonadaceae</taxon>
        <taxon>Sphingomonas</taxon>
    </lineage>
</organism>
<keyword evidence="2" id="KW-0560">Oxidoreductase</keyword>
<dbReference type="AlphaFoldDB" id="A0A7W6NXS2"/>
<dbReference type="InterPro" id="IPR011008">
    <property type="entry name" value="Dimeric_a/b-barrel"/>
</dbReference>
<dbReference type="EMBL" id="JACIEH010000003">
    <property type="protein sequence ID" value="MBB4099952.1"/>
    <property type="molecule type" value="Genomic_DNA"/>
</dbReference>
<comment type="caution">
    <text evidence="2">The sequence shown here is derived from an EMBL/GenBank/DDBJ whole genome shotgun (WGS) entry which is preliminary data.</text>
</comment>
<gene>
    <name evidence="2" type="ORF">GGR46_003524</name>
</gene>
<dbReference type="SUPFAM" id="SSF54909">
    <property type="entry name" value="Dimeric alpha+beta barrel"/>
    <property type="match status" value="1"/>
</dbReference>